<evidence type="ECO:0000256" key="1">
    <source>
        <dbReference type="SAM" id="MobiDB-lite"/>
    </source>
</evidence>
<accession>A0A8R1Z3E2</accession>
<feature type="region of interest" description="Disordered" evidence="1">
    <location>
        <begin position="60"/>
        <end position="86"/>
    </location>
</feature>
<proteinExistence type="predicted"/>
<keyword evidence="3" id="KW-1185">Reference proteome</keyword>
<name>A0A2A6CM57_PRIPA</name>
<reference evidence="2" key="2">
    <citation type="submission" date="2022-06" db="UniProtKB">
        <authorList>
            <consortium name="EnsemblMetazoa"/>
        </authorList>
    </citation>
    <scope>IDENTIFICATION</scope>
    <source>
        <strain evidence="2">PS312</strain>
    </source>
</reference>
<gene>
    <name evidence="2" type="primary">WBGene00280173</name>
</gene>
<protein>
    <submittedName>
        <fullName evidence="2">Uncharacterized protein</fullName>
    </submittedName>
</protein>
<evidence type="ECO:0000313" key="3">
    <source>
        <dbReference type="Proteomes" id="UP000005239"/>
    </source>
</evidence>
<dbReference type="AlphaFoldDB" id="A0A2A6CM57"/>
<dbReference type="EnsemblMetazoa" id="PPA41804.1">
    <property type="protein sequence ID" value="PPA41804.1"/>
    <property type="gene ID" value="WBGene00280173"/>
</dbReference>
<evidence type="ECO:0000313" key="2">
    <source>
        <dbReference type="EnsemblMetazoa" id="PPA41804.1"/>
    </source>
</evidence>
<organism evidence="2 3">
    <name type="scientific">Pristionchus pacificus</name>
    <name type="common">Parasitic nematode worm</name>
    <dbReference type="NCBI Taxonomy" id="54126"/>
    <lineage>
        <taxon>Eukaryota</taxon>
        <taxon>Metazoa</taxon>
        <taxon>Ecdysozoa</taxon>
        <taxon>Nematoda</taxon>
        <taxon>Chromadorea</taxon>
        <taxon>Rhabditida</taxon>
        <taxon>Rhabditina</taxon>
        <taxon>Diplogasteromorpha</taxon>
        <taxon>Diplogasteroidea</taxon>
        <taxon>Neodiplogasteridae</taxon>
        <taxon>Pristionchus</taxon>
    </lineage>
</organism>
<dbReference type="Proteomes" id="UP000005239">
    <property type="component" value="Unassembled WGS sequence"/>
</dbReference>
<feature type="compositionally biased region" description="Basic and acidic residues" evidence="1">
    <location>
        <begin position="60"/>
        <end position="83"/>
    </location>
</feature>
<accession>A0A2A6CM57</accession>
<sequence>MYAVCVRVGQDLAQLKNLDSLKMSFWGFSRVLMIMRILIFHIEPSLAPDVVVVENISLSRDAREQGKTRERRQREEDTEERLGTTRKTVFDDDDVWSQRRLNMKN</sequence>
<reference evidence="3" key="1">
    <citation type="journal article" date="2008" name="Nat. Genet.">
        <title>The Pristionchus pacificus genome provides a unique perspective on nematode lifestyle and parasitism.</title>
        <authorList>
            <person name="Dieterich C."/>
            <person name="Clifton S.W."/>
            <person name="Schuster L.N."/>
            <person name="Chinwalla A."/>
            <person name="Delehaunty K."/>
            <person name="Dinkelacker I."/>
            <person name="Fulton L."/>
            <person name="Fulton R."/>
            <person name="Godfrey J."/>
            <person name="Minx P."/>
            <person name="Mitreva M."/>
            <person name="Roeseler W."/>
            <person name="Tian H."/>
            <person name="Witte H."/>
            <person name="Yang S.P."/>
            <person name="Wilson R.K."/>
            <person name="Sommer R.J."/>
        </authorList>
    </citation>
    <scope>NUCLEOTIDE SEQUENCE [LARGE SCALE GENOMIC DNA]</scope>
    <source>
        <strain evidence="3">PS312</strain>
    </source>
</reference>